<reference evidence="2" key="1">
    <citation type="submission" date="2009-01" db="EMBL/GenBank/DDBJ databases">
        <title>Complete sequence of Anaeromyxobacter dehalogenans 2CP-1.</title>
        <authorList>
            <consortium name="US DOE Joint Genome Institute"/>
            <person name="Lucas S."/>
            <person name="Copeland A."/>
            <person name="Lapidus A."/>
            <person name="Glavina del Rio T."/>
            <person name="Dalin E."/>
            <person name="Tice H."/>
            <person name="Bruce D."/>
            <person name="Goodwin L."/>
            <person name="Pitluck S."/>
            <person name="Saunders E."/>
            <person name="Brettin T."/>
            <person name="Detter J.C."/>
            <person name="Han C."/>
            <person name="Larimer F."/>
            <person name="Land M."/>
            <person name="Hauser L."/>
            <person name="Kyrpides N."/>
            <person name="Ovchinnikova G."/>
            <person name="Beliaev A.S."/>
            <person name="Richardson P."/>
        </authorList>
    </citation>
    <scope>NUCLEOTIDE SEQUENCE</scope>
    <source>
        <strain evidence="2">2CP-1</strain>
    </source>
</reference>
<feature type="signal peptide" evidence="1">
    <location>
        <begin position="1"/>
        <end position="24"/>
    </location>
</feature>
<evidence type="ECO:0000313" key="3">
    <source>
        <dbReference type="Proteomes" id="UP000007089"/>
    </source>
</evidence>
<dbReference type="EMBL" id="CP001359">
    <property type="protein sequence ID" value="ACL65780.1"/>
    <property type="molecule type" value="Genomic_DNA"/>
</dbReference>
<keyword evidence="1" id="KW-0732">Signal</keyword>
<dbReference type="HOGENOM" id="CLU_1346617_0_0_7"/>
<dbReference type="Proteomes" id="UP000007089">
    <property type="component" value="Chromosome"/>
</dbReference>
<evidence type="ECO:0000256" key="1">
    <source>
        <dbReference type="SAM" id="SignalP"/>
    </source>
</evidence>
<gene>
    <name evidence="2" type="ordered locus">A2cp1_2442</name>
</gene>
<name>B8JBF3_ANAD2</name>
<evidence type="ECO:0000313" key="2">
    <source>
        <dbReference type="EMBL" id="ACL65780.1"/>
    </source>
</evidence>
<dbReference type="KEGG" id="acp:A2cp1_2442"/>
<protein>
    <recommendedName>
        <fullName evidence="4">Carboxypeptidase regulatory-like domain-containing protein</fullName>
    </recommendedName>
</protein>
<keyword evidence="3" id="KW-1185">Reference proteome</keyword>
<proteinExistence type="predicted"/>
<dbReference type="AlphaFoldDB" id="B8JBF3"/>
<sequence length="220" mass="22662">MRRVKFGLMAAVLMILLGARSASAREAWGYLVCESDPSVAVPGAVLTFTQGSVVSTSYAPTGADGWYGFMLYPGNFGLWSVSIDLTAQGGSANYDAGQVNIVETSPLSFVPTITIPAGIIPLCGGTPPPPVCEELSGVEDGSTFCGNLGNPRNECAYFGLVPAGKDDGLTGQSHEASMDADLALVKAGTCYKVYVGVSAGDTLATPNGQAISHVTYCSCE</sequence>
<feature type="chain" id="PRO_5002872699" description="Carboxypeptidase regulatory-like domain-containing protein" evidence="1">
    <location>
        <begin position="25"/>
        <end position="220"/>
    </location>
</feature>
<accession>B8JBF3</accession>
<evidence type="ECO:0008006" key="4">
    <source>
        <dbReference type="Google" id="ProtNLM"/>
    </source>
</evidence>
<organism evidence="2 3">
    <name type="scientific">Anaeromyxobacter dehalogenans (strain ATCC BAA-258 / DSM 21875 / 2CP-1)</name>
    <dbReference type="NCBI Taxonomy" id="455488"/>
    <lineage>
        <taxon>Bacteria</taxon>
        <taxon>Pseudomonadati</taxon>
        <taxon>Myxococcota</taxon>
        <taxon>Myxococcia</taxon>
        <taxon>Myxococcales</taxon>
        <taxon>Cystobacterineae</taxon>
        <taxon>Anaeromyxobacteraceae</taxon>
        <taxon>Anaeromyxobacter</taxon>
    </lineage>
</organism>